<evidence type="ECO:0000313" key="3">
    <source>
        <dbReference type="EMBL" id="PKI71835.1"/>
    </source>
</evidence>
<evidence type="ECO:0000256" key="1">
    <source>
        <dbReference type="SAM" id="Coils"/>
    </source>
</evidence>
<dbReference type="Proteomes" id="UP000233551">
    <property type="component" value="Unassembled WGS sequence"/>
</dbReference>
<sequence length="215" mass="24705">MWKPSWLRPFGLLTMYGSLDAFLEELTPARFLWAARWNPDDPVTVGCPSVRGLPLINHLRSTLIFPAQVIRQLGGLQDIPTDADRTPSQLTWADATASLPNRFLRVREVRRLWGTRISQELYFPEHPTDEERAFSATAAYVAQFYSHGLAPVRRLRTPRILHALQADILDAESSVQGAIRTELQSIREERDRLRCELVDTRAELADYRELQRELV</sequence>
<evidence type="ECO:0008006" key="5">
    <source>
        <dbReference type="Google" id="ProtNLM"/>
    </source>
</evidence>
<organism evidence="3 4">
    <name type="scientific">Punica granatum</name>
    <name type="common">Pomegranate</name>
    <dbReference type="NCBI Taxonomy" id="22663"/>
    <lineage>
        <taxon>Eukaryota</taxon>
        <taxon>Viridiplantae</taxon>
        <taxon>Streptophyta</taxon>
        <taxon>Embryophyta</taxon>
        <taxon>Tracheophyta</taxon>
        <taxon>Spermatophyta</taxon>
        <taxon>Magnoliopsida</taxon>
        <taxon>eudicotyledons</taxon>
        <taxon>Gunneridae</taxon>
        <taxon>Pentapetalae</taxon>
        <taxon>rosids</taxon>
        <taxon>malvids</taxon>
        <taxon>Myrtales</taxon>
        <taxon>Lythraceae</taxon>
        <taxon>Punica</taxon>
    </lineage>
</organism>
<accession>A0A2I0KTM7</accession>
<keyword evidence="4" id="KW-1185">Reference proteome</keyword>
<comment type="caution">
    <text evidence="3">The sequence shown here is derived from an EMBL/GenBank/DDBJ whole genome shotgun (WGS) entry which is preliminary data.</text>
</comment>
<proteinExistence type="predicted"/>
<feature type="coiled-coil region" evidence="1">
    <location>
        <begin position="183"/>
        <end position="210"/>
    </location>
</feature>
<name>A0A2I0KTM7_PUNGR</name>
<dbReference type="AlphaFoldDB" id="A0A2I0KTM7"/>
<keyword evidence="1" id="KW-0175">Coiled coil</keyword>
<dbReference type="EMBL" id="PGOL01000357">
    <property type="protein sequence ID" value="PKI71835.1"/>
    <property type="molecule type" value="Genomic_DNA"/>
</dbReference>
<keyword evidence="2" id="KW-0732">Signal</keyword>
<gene>
    <name evidence="3" type="ORF">CRG98_007774</name>
</gene>
<evidence type="ECO:0000313" key="4">
    <source>
        <dbReference type="Proteomes" id="UP000233551"/>
    </source>
</evidence>
<feature type="signal peptide" evidence="2">
    <location>
        <begin position="1"/>
        <end position="21"/>
    </location>
</feature>
<feature type="chain" id="PRO_5014147274" description="Aminotransferase-like plant mobile domain-containing protein" evidence="2">
    <location>
        <begin position="22"/>
        <end position="215"/>
    </location>
</feature>
<evidence type="ECO:0000256" key="2">
    <source>
        <dbReference type="SAM" id="SignalP"/>
    </source>
</evidence>
<protein>
    <recommendedName>
        <fullName evidence="5">Aminotransferase-like plant mobile domain-containing protein</fullName>
    </recommendedName>
</protein>
<reference evidence="3 4" key="1">
    <citation type="submission" date="2017-11" db="EMBL/GenBank/DDBJ databases">
        <title>De-novo sequencing of pomegranate (Punica granatum L.) genome.</title>
        <authorList>
            <person name="Akparov Z."/>
            <person name="Amiraslanov A."/>
            <person name="Hajiyeva S."/>
            <person name="Abbasov M."/>
            <person name="Kaur K."/>
            <person name="Hamwieh A."/>
            <person name="Solovyev V."/>
            <person name="Salamov A."/>
            <person name="Braich B."/>
            <person name="Kosarev P."/>
            <person name="Mahmoud A."/>
            <person name="Hajiyev E."/>
            <person name="Babayeva S."/>
            <person name="Izzatullayeva V."/>
            <person name="Mammadov A."/>
            <person name="Mammadov A."/>
            <person name="Sharifova S."/>
            <person name="Ojaghi J."/>
            <person name="Eynullazada K."/>
            <person name="Bayramov B."/>
            <person name="Abdulazimova A."/>
            <person name="Shahmuradov I."/>
        </authorList>
    </citation>
    <scope>NUCLEOTIDE SEQUENCE [LARGE SCALE GENOMIC DNA]</scope>
    <source>
        <strain evidence="4">cv. AG2017</strain>
        <tissue evidence="3">Leaf</tissue>
    </source>
</reference>